<dbReference type="PROSITE" id="PS50977">
    <property type="entry name" value="HTH_TETR_2"/>
    <property type="match status" value="1"/>
</dbReference>
<dbReference type="EMBL" id="AP017369">
    <property type="protein sequence ID" value="BAU95991.1"/>
    <property type="molecule type" value="Genomic_DNA"/>
</dbReference>
<evidence type="ECO:0000313" key="6">
    <source>
        <dbReference type="EMBL" id="BAU95991.1"/>
    </source>
</evidence>
<evidence type="ECO:0000259" key="5">
    <source>
        <dbReference type="PROSITE" id="PS50977"/>
    </source>
</evidence>
<dbReference type="PANTHER" id="PTHR30055:SF234">
    <property type="entry name" value="HTH-TYPE TRANSCRIPTIONAL REGULATOR BETI"/>
    <property type="match status" value="1"/>
</dbReference>
<sequence>MRADARKRREHIITTTCNLYRTLHHDSLTMDNIAEHAGVGVATLYRNFPDRFALDMACAQYLFGVVISLQEKAISSFPTDPEGVWISFNQRLFDRGLGSLVPALAPDSLDDLPEDVSALRRETEKKTKELIALAQQAGLVHPDIDAGTYIVGLITISRPPIAALATISQNSHTALLGLYLSGLQHGAVANIGDHDRLS</sequence>
<dbReference type="SUPFAM" id="SSF48498">
    <property type="entry name" value="Tetracyclin repressor-like, C-terminal domain"/>
    <property type="match status" value="1"/>
</dbReference>
<dbReference type="SUPFAM" id="SSF46689">
    <property type="entry name" value="Homeodomain-like"/>
    <property type="match status" value="1"/>
</dbReference>
<dbReference type="Proteomes" id="UP000218244">
    <property type="component" value="Chromosome"/>
</dbReference>
<dbReference type="PANTHER" id="PTHR30055">
    <property type="entry name" value="HTH-TYPE TRANSCRIPTIONAL REGULATOR RUTR"/>
    <property type="match status" value="1"/>
</dbReference>
<dbReference type="Pfam" id="PF00440">
    <property type="entry name" value="TetR_N"/>
    <property type="match status" value="1"/>
</dbReference>
<evidence type="ECO:0000256" key="1">
    <source>
        <dbReference type="ARBA" id="ARBA00023015"/>
    </source>
</evidence>
<dbReference type="InterPro" id="IPR036271">
    <property type="entry name" value="Tet_transcr_reg_TetR-rel_C_sf"/>
</dbReference>
<keyword evidence="1" id="KW-0805">Transcription regulation</keyword>
<dbReference type="GO" id="GO:0003700">
    <property type="term" value="F:DNA-binding transcription factor activity"/>
    <property type="evidence" value="ECO:0007669"/>
    <property type="project" value="TreeGrafter"/>
</dbReference>
<evidence type="ECO:0000313" key="7">
    <source>
        <dbReference type="Proteomes" id="UP000218244"/>
    </source>
</evidence>
<protein>
    <submittedName>
        <fullName evidence="6">TetR family transcriptional regulator</fullName>
    </submittedName>
</protein>
<reference evidence="6 7" key="1">
    <citation type="submission" date="2016-02" db="EMBL/GenBank/DDBJ databases">
        <title>Corynebacterium glutamicum N24 whole genome sequencing project.</title>
        <authorList>
            <person name="Matsutani M."/>
            <person name="Nangtapong N."/>
            <person name="Yakushi T."/>
            <person name="Matsushita K."/>
        </authorList>
    </citation>
    <scope>NUCLEOTIDE SEQUENCE [LARGE SCALE GENOMIC DNA]</scope>
    <source>
        <strain evidence="6 7">N24</strain>
    </source>
</reference>
<proteinExistence type="predicted"/>
<dbReference type="Gene3D" id="1.10.357.10">
    <property type="entry name" value="Tetracycline Repressor, domain 2"/>
    <property type="match status" value="1"/>
</dbReference>
<evidence type="ECO:0000256" key="2">
    <source>
        <dbReference type="ARBA" id="ARBA00023125"/>
    </source>
</evidence>
<organism evidence="6 7">
    <name type="scientific">Corynebacterium suranareeae</name>
    <dbReference type="NCBI Taxonomy" id="2506452"/>
    <lineage>
        <taxon>Bacteria</taxon>
        <taxon>Bacillati</taxon>
        <taxon>Actinomycetota</taxon>
        <taxon>Actinomycetes</taxon>
        <taxon>Mycobacteriales</taxon>
        <taxon>Corynebacteriaceae</taxon>
        <taxon>Corynebacterium</taxon>
    </lineage>
</organism>
<dbReference type="Pfam" id="PF21597">
    <property type="entry name" value="TetR_C_43"/>
    <property type="match status" value="1"/>
</dbReference>
<accession>A0A160PSR0</accession>
<dbReference type="InterPro" id="IPR050109">
    <property type="entry name" value="HTH-type_TetR-like_transc_reg"/>
</dbReference>
<dbReference type="AlphaFoldDB" id="A0A160PSR0"/>
<keyword evidence="7" id="KW-1185">Reference proteome</keyword>
<feature type="domain" description="HTH tetR-type" evidence="5">
    <location>
        <begin position="6"/>
        <end position="66"/>
    </location>
</feature>
<evidence type="ECO:0000256" key="3">
    <source>
        <dbReference type="ARBA" id="ARBA00023163"/>
    </source>
</evidence>
<keyword evidence="3" id="KW-0804">Transcription</keyword>
<dbReference type="RefSeq" id="WP_096456157.1">
    <property type="nucleotide sequence ID" value="NZ_AP017369.1"/>
</dbReference>
<dbReference type="GO" id="GO:0000976">
    <property type="term" value="F:transcription cis-regulatory region binding"/>
    <property type="evidence" value="ECO:0007669"/>
    <property type="project" value="TreeGrafter"/>
</dbReference>
<dbReference type="InterPro" id="IPR049445">
    <property type="entry name" value="TetR_SbtR-like_C"/>
</dbReference>
<dbReference type="InterPro" id="IPR001647">
    <property type="entry name" value="HTH_TetR"/>
</dbReference>
<feature type="DNA-binding region" description="H-T-H motif" evidence="4">
    <location>
        <begin position="29"/>
        <end position="48"/>
    </location>
</feature>
<gene>
    <name evidence="6" type="ORF">N24_1729</name>
</gene>
<dbReference type="InterPro" id="IPR009057">
    <property type="entry name" value="Homeodomain-like_sf"/>
</dbReference>
<dbReference type="KEGG" id="csur:N24_1729"/>
<keyword evidence="2 4" id="KW-0238">DNA-binding</keyword>
<evidence type="ECO:0000256" key="4">
    <source>
        <dbReference type="PROSITE-ProRule" id="PRU00335"/>
    </source>
</evidence>
<name>A0A160PSR0_9CORY</name>